<dbReference type="Pfam" id="PF13403">
    <property type="entry name" value="Hint_2"/>
    <property type="match status" value="1"/>
</dbReference>
<dbReference type="InterPro" id="IPR036844">
    <property type="entry name" value="Hint_dom_sf"/>
</dbReference>
<proteinExistence type="predicted"/>
<protein>
    <submittedName>
        <fullName evidence="5">Bifunctional hemolysin/adenylate cyclase</fullName>
    </submittedName>
</protein>
<dbReference type="CDD" id="cd00081">
    <property type="entry name" value="Hint"/>
    <property type="match status" value="1"/>
</dbReference>
<dbReference type="OrthoDB" id="6305173at2"/>
<dbReference type="SUPFAM" id="SSF51120">
    <property type="entry name" value="beta-Roll"/>
    <property type="match status" value="7"/>
</dbReference>
<dbReference type="GO" id="GO:0005576">
    <property type="term" value="C:extracellular region"/>
    <property type="evidence" value="ECO:0007669"/>
    <property type="project" value="UniProtKB-SubCell"/>
</dbReference>
<feature type="compositionally biased region" description="Acidic residues" evidence="3">
    <location>
        <begin position="1011"/>
        <end position="1025"/>
    </location>
</feature>
<evidence type="ECO:0000259" key="4">
    <source>
        <dbReference type="Pfam" id="PF13403"/>
    </source>
</evidence>
<keyword evidence="6" id="KW-1185">Reference proteome</keyword>
<dbReference type="Proteomes" id="UP000203464">
    <property type="component" value="Unassembled WGS sequence"/>
</dbReference>
<feature type="region of interest" description="Disordered" evidence="3">
    <location>
        <begin position="1302"/>
        <end position="1333"/>
    </location>
</feature>
<name>A0A238K6G8_9RHOB</name>
<dbReference type="PANTHER" id="PTHR38340:SF1">
    <property type="entry name" value="S-LAYER PROTEIN"/>
    <property type="match status" value="1"/>
</dbReference>
<evidence type="ECO:0000256" key="2">
    <source>
        <dbReference type="ARBA" id="ARBA00022525"/>
    </source>
</evidence>
<gene>
    <name evidence="5" type="primary">cya_4</name>
    <name evidence="5" type="ORF">OCA8868_01649</name>
</gene>
<feature type="compositionally biased region" description="Acidic residues" evidence="3">
    <location>
        <begin position="1033"/>
        <end position="1045"/>
    </location>
</feature>
<feature type="region of interest" description="Disordered" evidence="3">
    <location>
        <begin position="959"/>
        <end position="1061"/>
    </location>
</feature>
<dbReference type="Gene3D" id="2.150.10.10">
    <property type="entry name" value="Serralysin-like metalloprotease, C-terminal"/>
    <property type="match status" value="7"/>
</dbReference>
<dbReference type="Gene3D" id="2.170.16.10">
    <property type="entry name" value="Hedgehog/Intein (Hint) domain"/>
    <property type="match status" value="1"/>
</dbReference>
<evidence type="ECO:0000256" key="1">
    <source>
        <dbReference type="ARBA" id="ARBA00004613"/>
    </source>
</evidence>
<dbReference type="PANTHER" id="PTHR38340">
    <property type="entry name" value="S-LAYER PROTEIN"/>
    <property type="match status" value="1"/>
</dbReference>
<dbReference type="InterPro" id="IPR018511">
    <property type="entry name" value="Hemolysin-typ_Ca-bd_CS"/>
</dbReference>
<organism evidence="5 6">
    <name type="scientific">Octadecabacter ascidiaceicola</name>
    <dbReference type="NCBI Taxonomy" id="1655543"/>
    <lineage>
        <taxon>Bacteria</taxon>
        <taxon>Pseudomonadati</taxon>
        <taxon>Pseudomonadota</taxon>
        <taxon>Alphaproteobacteria</taxon>
        <taxon>Rhodobacterales</taxon>
        <taxon>Roseobacteraceae</taxon>
        <taxon>Octadecabacter</taxon>
    </lineage>
</organism>
<sequence>MPQGYLVTLGDGSLDNGDAISGSQSTFTTSSTIGAGSWTWTGVWDGDGNAYNNVNDSGVYYVASDGNVYFVPDNWFTTSGTATAVSPPAYTAADGTVTGTAGNDVIDDAYSDTDGDSISSGNDTIDAAGGNDTVYGGGGDDSIDGGDGADYIVGDQTLANDGQDNISGGSGNDVIYGDTAAGTDNSPTLVSWANQGLADETSVAGGTTATSADGNINITVSVANEANFYGASVETGDPLYNYNSASDTSSLAIEGGDIATGGTLGNDQNAAVVTLDFSAAEAGYSDEVSNVTFGIFDIDELDGQFLDQIIVTAYDANGVAIPVSVTLGSTTTLTSTTNANGSQTVTAIVNSGGAGNTDSQTGYAHFTVAGPVSYIEIDYNNVDTAYGGHAIRIGDVELTPIPEEPEDGANDTIDGGIGDDVIYGQGGDDSINGGTGIDTIYGGIGADVIDAGADNDSVTGGEGNDTVTLGAGNDTFGDWSTDDGNDTVFGGAGNDTINGGNDDDELHGGADDDTLIGASGDDTLYGGTGDDAFWITDDHNSDIIVGGEDVGDGDVDTVSFYNYSSTDGVTVTATGDEAGTYDFDGTVGTGTFTEIEAIETTDYDDTVDLTADNNGVDVSTFDGNDDIITGGGDDVVDGGQGSDTFNTGAGDDQINLGDDGAGSPDGDADVIVLEDGFGEDVVTNFDAPTPDGDGTFTGIDTLDVSGLYDLPLGDPNRTPVLTNDVTVTDDGSGNALLTFPNGETITLVGISPTDADNPFYLNAIGIPMPDGTVEGTIGADNIGAGYTGDPDGDMVDAGDAILPGDTNNDDLIYGYGGNDTIYSGTGADEVYGGDGDDTLGTNGDPTVGNTLSGDAGNDTILGGSGDDTILGGTGDDTVFTTGGSTDTIEGGEDAGNGDVDTLNFVTQTFFNAGVDVTMSGNEAGTYTYVTDGGTGSGTFSEIEQFNLTDENDSFDGVAATGGSTVDGRAGDDTLVGSSGDDSFIGGTGNDTLNANAGSDSLDGGEGNDTVFGDEGDDVIDGGDGSDELHGGDDNDIVDGGADDDTIYGGSGDDTLTGGDGADTIIGGADQDVIYGGAGDVIDGSETGTDNDTLIVSGVDYIDYDTNPENGTVYFEGGGSLTFTNIENVVVSDRDGTVSGTAGNDTINSGYVGDPDGDQVDDTDAILEGHEPNDDLIEAGAGDDTVMAGLGDDTVYGEAGNDLIIGQDGTDTIYGGSGDDIINGGVDADTIFGGDGDDRFVQEANFGNDVIEGGEGGTDNDEIWSTQNVDITVTTSGDEAGTISDGTSTATFTEIEAIQTEGGNDTINLSGGSAGMTVDSGAGDDTITGGVGNDVIDTGTGDDLVHTNNGDNTITLGTGDDEIILGNGDETAYGGTGQDIFHVDDTSGTNTVVGGEGNDGFGDILNSNDPTPVNVTTSGDEAGTMTTGTTTVTFSEIEVIQTDSGNDTVDISNDSFGMTVFAYDGDDTITGGSGDDLILAGDGDDELTGGEGDDTFYAGAGDDDITFSEGDTADGGSGDDLFVLEDLGETSNGTITIDGGAGDETGGDTLQLGNLGVLTQAVRDTFVDDGTGSYSGSITLDDGSILNFSEIENIICFTPNTRIATPTGLVAIEDLEVGDLVVTRDHGLQPIRWIEGRTVPAIDRFAPIKIRKNVLSGQDRDLIVSPQHRVLFQGYRAELLFGESEVLVAATHLVDGMDVTQDEAEMVTYVHILFDQHEIIYAEGAATESFHPGDIGFSAVGDAAREELFAIFPELRVDPRQYGSTARRCLKSHEAKLIRT</sequence>
<dbReference type="InterPro" id="IPR028992">
    <property type="entry name" value="Hedgehog/Intein_dom"/>
</dbReference>
<feature type="domain" description="Hedgehog/Intein (Hint)" evidence="4">
    <location>
        <begin position="1594"/>
        <end position="1733"/>
    </location>
</feature>
<dbReference type="PRINTS" id="PR00313">
    <property type="entry name" value="CABNDNGRPT"/>
</dbReference>
<dbReference type="EMBL" id="FXYD01000002">
    <property type="protein sequence ID" value="SMX38034.1"/>
    <property type="molecule type" value="Genomic_DNA"/>
</dbReference>
<keyword evidence="2" id="KW-0964">Secreted</keyword>
<dbReference type="InterPro" id="IPR011049">
    <property type="entry name" value="Serralysin-like_metalloprot_C"/>
</dbReference>
<dbReference type="InterPro" id="IPR050557">
    <property type="entry name" value="RTX_toxin/Mannuronan_C5-epim"/>
</dbReference>
<dbReference type="Pfam" id="PF00353">
    <property type="entry name" value="HemolysinCabind"/>
    <property type="match status" value="15"/>
</dbReference>
<dbReference type="InterPro" id="IPR006141">
    <property type="entry name" value="Intein_N"/>
</dbReference>
<feature type="region of interest" description="Disordered" evidence="3">
    <location>
        <begin position="489"/>
        <end position="513"/>
    </location>
</feature>
<evidence type="ECO:0000313" key="6">
    <source>
        <dbReference type="Proteomes" id="UP000203464"/>
    </source>
</evidence>
<dbReference type="InterPro" id="IPR001343">
    <property type="entry name" value="Hemolysn_Ca-bd"/>
</dbReference>
<accession>A0A238K6G8</accession>
<reference evidence="6" key="1">
    <citation type="submission" date="2017-05" db="EMBL/GenBank/DDBJ databases">
        <authorList>
            <person name="Rodrigo-Torres L."/>
            <person name="Arahal R. D."/>
            <person name="Lucena T."/>
        </authorList>
    </citation>
    <scope>NUCLEOTIDE SEQUENCE [LARGE SCALE GENOMIC DNA]</scope>
    <source>
        <strain evidence="6">CECT 8868</strain>
    </source>
</reference>
<dbReference type="SUPFAM" id="SSF51294">
    <property type="entry name" value="Hedgehog/intein (Hint) domain"/>
    <property type="match status" value="1"/>
</dbReference>
<evidence type="ECO:0000256" key="3">
    <source>
        <dbReference type="SAM" id="MobiDB-lite"/>
    </source>
</evidence>
<evidence type="ECO:0000313" key="5">
    <source>
        <dbReference type="EMBL" id="SMX38034.1"/>
    </source>
</evidence>
<dbReference type="GO" id="GO:0005509">
    <property type="term" value="F:calcium ion binding"/>
    <property type="evidence" value="ECO:0007669"/>
    <property type="project" value="InterPro"/>
</dbReference>
<dbReference type="GO" id="GO:0016539">
    <property type="term" value="P:intein-mediated protein splicing"/>
    <property type="evidence" value="ECO:0007669"/>
    <property type="project" value="InterPro"/>
</dbReference>
<feature type="compositionally biased region" description="Polar residues" evidence="3">
    <location>
        <begin position="989"/>
        <end position="998"/>
    </location>
</feature>
<dbReference type="PROSITE" id="PS00330">
    <property type="entry name" value="HEMOLYSIN_CALCIUM"/>
    <property type="match status" value="9"/>
</dbReference>
<comment type="subcellular location">
    <subcellularLocation>
        <location evidence="1">Secreted</location>
    </subcellularLocation>
</comment>
<dbReference type="RefSeq" id="WP_143849569.1">
    <property type="nucleotide sequence ID" value="NZ_FXYD01000002.1"/>
</dbReference>
<dbReference type="PROSITE" id="PS50817">
    <property type="entry name" value="INTEIN_N_TER"/>
    <property type="match status" value="1"/>
</dbReference>
<feature type="region of interest" description="Disordered" evidence="3">
    <location>
        <begin position="109"/>
        <end position="131"/>
    </location>
</feature>
<feature type="compositionally biased region" description="Low complexity" evidence="3">
    <location>
        <begin position="1052"/>
        <end position="1061"/>
    </location>
</feature>